<dbReference type="EMBL" id="SMSJ01000012">
    <property type="protein sequence ID" value="TDH62348.1"/>
    <property type="molecule type" value="Genomic_DNA"/>
</dbReference>
<organism evidence="1 2">
    <name type="scientific">Dankookia rubra</name>
    <dbReference type="NCBI Taxonomy" id="1442381"/>
    <lineage>
        <taxon>Bacteria</taxon>
        <taxon>Pseudomonadati</taxon>
        <taxon>Pseudomonadota</taxon>
        <taxon>Alphaproteobacteria</taxon>
        <taxon>Acetobacterales</taxon>
        <taxon>Roseomonadaceae</taxon>
        <taxon>Dankookia</taxon>
    </lineage>
</organism>
<reference evidence="1 2" key="1">
    <citation type="journal article" date="2016" name="J. Microbiol.">
        <title>Dankookia rubra gen. nov., sp. nov., an alphaproteobacterium isolated from sediment of a shallow stream.</title>
        <authorList>
            <person name="Kim W.H."/>
            <person name="Kim D.H."/>
            <person name="Kang K."/>
            <person name="Ahn T.Y."/>
        </authorList>
    </citation>
    <scope>NUCLEOTIDE SEQUENCE [LARGE SCALE GENOMIC DNA]</scope>
    <source>
        <strain evidence="1 2">JCM30602</strain>
    </source>
</reference>
<evidence type="ECO:0000313" key="1">
    <source>
        <dbReference type="EMBL" id="TDH62348.1"/>
    </source>
</evidence>
<keyword evidence="2" id="KW-1185">Reference proteome</keyword>
<dbReference type="AlphaFoldDB" id="A0A4R5QHV1"/>
<name>A0A4R5QHV1_9PROT</name>
<gene>
    <name evidence="1" type="ORF">E2C06_12125</name>
</gene>
<sequence>MGTVHDILEERGKQAALALDLDRAAVEAASSYLTDEDTSVGYLFSGWTQAALPHKQLPADQVWEIRTERVTLLVEPGRRPNPIEGLPPLSIGVPFGSRARLIMLYLQSEALKTGSREVELGKSLRSWFARLGIAPGGKSIKDVREQAERISRCRLSFHMAAAGGAPGGLVNQNIVDTAMFIDAECPGQGSLFLETVKLSESFFEQLKKHPVPIEEAAIRAISNNSMALDIYCWLSYRLHALKAPTPVTWSALKAQFGAGFSKLAQFKYKFQPNLVLALAVYRGAKVETNERGLILYPSRPPVAPKQLQVR</sequence>
<dbReference type="OrthoDB" id="932750at2"/>
<protein>
    <submittedName>
        <fullName evidence="1">Plasmid replication initiator</fullName>
    </submittedName>
</protein>
<dbReference type="RefSeq" id="WP_090567621.1">
    <property type="nucleotide sequence ID" value="NZ_SMSJ01000012.1"/>
</dbReference>
<comment type="caution">
    <text evidence="1">The sequence shown here is derived from an EMBL/GenBank/DDBJ whole genome shotgun (WGS) entry which is preliminary data.</text>
</comment>
<evidence type="ECO:0000313" key="2">
    <source>
        <dbReference type="Proteomes" id="UP000295096"/>
    </source>
</evidence>
<dbReference type="InterPro" id="IPR006881">
    <property type="entry name" value="RepA_C"/>
</dbReference>
<dbReference type="Proteomes" id="UP000295096">
    <property type="component" value="Unassembled WGS sequence"/>
</dbReference>
<accession>A0A4R5QHV1</accession>
<proteinExistence type="predicted"/>
<dbReference type="Pfam" id="PF04796">
    <property type="entry name" value="RepA_C"/>
    <property type="match status" value="1"/>
</dbReference>